<dbReference type="Gene3D" id="4.10.1110.10">
    <property type="entry name" value="AN1-like Zinc finger"/>
    <property type="match status" value="1"/>
</dbReference>
<evidence type="ECO:0000256" key="5">
    <source>
        <dbReference type="PROSITE-ProRule" id="PRU00449"/>
    </source>
</evidence>
<reference evidence="8 9" key="1">
    <citation type="journal article" date="2023" name="G3 (Bethesda)">
        <title>A chromosome-length genome assembly and annotation of blackberry (Rubus argutus, cv. 'Hillquist').</title>
        <authorList>
            <person name="Bruna T."/>
            <person name="Aryal R."/>
            <person name="Dudchenko O."/>
            <person name="Sargent D.J."/>
            <person name="Mead D."/>
            <person name="Buti M."/>
            <person name="Cavallini A."/>
            <person name="Hytonen T."/>
            <person name="Andres J."/>
            <person name="Pham M."/>
            <person name="Weisz D."/>
            <person name="Mascagni F."/>
            <person name="Usai G."/>
            <person name="Natali L."/>
            <person name="Bassil N."/>
            <person name="Fernandez G.E."/>
            <person name="Lomsadze A."/>
            <person name="Armour M."/>
            <person name="Olukolu B."/>
            <person name="Poorten T."/>
            <person name="Britton C."/>
            <person name="Davik J."/>
            <person name="Ashrafi H."/>
            <person name="Aiden E.L."/>
            <person name="Borodovsky M."/>
            <person name="Worthington M."/>
        </authorList>
    </citation>
    <scope>NUCLEOTIDE SEQUENCE [LARGE SCALE GENOMIC DNA]</scope>
    <source>
        <strain evidence="8">PI 553951</strain>
    </source>
</reference>
<dbReference type="SUPFAM" id="SSF118310">
    <property type="entry name" value="AN1-like Zinc finger"/>
    <property type="match status" value="1"/>
</dbReference>
<dbReference type="EMBL" id="JBEDUW010000007">
    <property type="protein sequence ID" value="KAK9914121.1"/>
    <property type="molecule type" value="Genomic_DNA"/>
</dbReference>
<feature type="domain" description="AN1-type" evidence="7">
    <location>
        <begin position="72"/>
        <end position="121"/>
    </location>
</feature>
<accession>A0AAW1W415</accession>
<dbReference type="AlphaFoldDB" id="A0AAW1W415"/>
<dbReference type="Proteomes" id="UP001457282">
    <property type="component" value="Unassembled WGS sequence"/>
</dbReference>
<dbReference type="Pfam" id="PF01428">
    <property type="entry name" value="zf-AN1"/>
    <property type="match status" value="1"/>
</dbReference>
<evidence type="ECO:0000256" key="2">
    <source>
        <dbReference type="ARBA" id="ARBA00022723"/>
    </source>
</evidence>
<dbReference type="InterPro" id="IPR050652">
    <property type="entry name" value="AN1_A20_ZnFinger"/>
</dbReference>
<comment type="caution">
    <text evidence="8">The sequence shown here is derived from an EMBL/GenBank/DDBJ whole genome shotgun (WGS) entry which is preliminary data.</text>
</comment>
<dbReference type="InterPro" id="IPR000058">
    <property type="entry name" value="Znf_AN1"/>
</dbReference>
<evidence type="ECO:0000256" key="4">
    <source>
        <dbReference type="ARBA" id="ARBA00022833"/>
    </source>
</evidence>
<dbReference type="GO" id="GO:0008270">
    <property type="term" value="F:zinc ion binding"/>
    <property type="evidence" value="ECO:0007669"/>
    <property type="project" value="UniProtKB-KW"/>
</dbReference>
<evidence type="ECO:0000256" key="1">
    <source>
        <dbReference type="ARBA" id="ARBA00003732"/>
    </source>
</evidence>
<keyword evidence="3 5" id="KW-0863">Zinc-finger</keyword>
<gene>
    <name evidence="8" type="ORF">M0R45_037917</name>
</gene>
<organism evidence="8 9">
    <name type="scientific">Rubus argutus</name>
    <name type="common">Southern blackberry</name>
    <dbReference type="NCBI Taxonomy" id="59490"/>
    <lineage>
        <taxon>Eukaryota</taxon>
        <taxon>Viridiplantae</taxon>
        <taxon>Streptophyta</taxon>
        <taxon>Embryophyta</taxon>
        <taxon>Tracheophyta</taxon>
        <taxon>Spermatophyta</taxon>
        <taxon>Magnoliopsida</taxon>
        <taxon>eudicotyledons</taxon>
        <taxon>Gunneridae</taxon>
        <taxon>Pentapetalae</taxon>
        <taxon>rosids</taxon>
        <taxon>fabids</taxon>
        <taxon>Rosales</taxon>
        <taxon>Rosaceae</taxon>
        <taxon>Rosoideae</taxon>
        <taxon>Rosoideae incertae sedis</taxon>
        <taxon>Rubus</taxon>
    </lineage>
</organism>
<dbReference type="Gene3D" id="1.20.5.4770">
    <property type="match status" value="1"/>
</dbReference>
<evidence type="ECO:0000259" key="7">
    <source>
        <dbReference type="PROSITE" id="PS51039"/>
    </source>
</evidence>
<keyword evidence="4" id="KW-0862">Zinc</keyword>
<dbReference type="PANTHER" id="PTHR10634:SF124">
    <property type="entry name" value="ZINC FINGER A20 AND AN1 DOMAIN-CONTAINING STRESS-ASSOCIATED PROTEIN 8-RELATED"/>
    <property type="match status" value="1"/>
</dbReference>
<dbReference type="InterPro" id="IPR035896">
    <property type="entry name" value="AN1-like_Znf"/>
</dbReference>
<name>A0AAW1W415_RUBAR</name>
<dbReference type="SMART" id="SM00259">
    <property type="entry name" value="ZnF_A20"/>
    <property type="match status" value="1"/>
</dbReference>
<keyword evidence="9" id="KW-1185">Reference proteome</keyword>
<comment type="function">
    <text evidence="1">May be involved in environmental stress response.</text>
</comment>
<evidence type="ECO:0000256" key="3">
    <source>
        <dbReference type="ARBA" id="ARBA00022771"/>
    </source>
</evidence>
<proteinExistence type="predicted"/>
<dbReference type="PANTHER" id="PTHR10634">
    <property type="entry name" value="AN1-TYPE ZINC FINGER PROTEIN"/>
    <property type="match status" value="1"/>
</dbReference>
<dbReference type="SMART" id="SM00154">
    <property type="entry name" value="ZnF_AN1"/>
    <property type="match status" value="1"/>
</dbReference>
<protein>
    <submittedName>
        <fullName evidence="8">Uncharacterized protein</fullName>
    </submittedName>
</protein>
<dbReference type="Pfam" id="PF01754">
    <property type="entry name" value="zf-A20"/>
    <property type="match status" value="1"/>
</dbReference>
<feature type="domain" description="A20-type" evidence="6">
    <location>
        <begin position="7"/>
        <end position="41"/>
    </location>
</feature>
<dbReference type="SUPFAM" id="SSF57716">
    <property type="entry name" value="Glucocorticoid receptor-like (DNA-binding domain)"/>
    <property type="match status" value="1"/>
</dbReference>
<dbReference type="GO" id="GO:0003677">
    <property type="term" value="F:DNA binding"/>
    <property type="evidence" value="ECO:0007669"/>
    <property type="project" value="InterPro"/>
</dbReference>
<dbReference type="InterPro" id="IPR002653">
    <property type="entry name" value="Znf_A20"/>
</dbReference>
<evidence type="ECO:0000259" key="6">
    <source>
        <dbReference type="PROSITE" id="PS51036"/>
    </source>
</evidence>
<keyword evidence="2" id="KW-0479">Metal-binding</keyword>
<evidence type="ECO:0000313" key="9">
    <source>
        <dbReference type="Proteomes" id="UP001457282"/>
    </source>
</evidence>
<dbReference type="PROSITE" id="PS51036">
    <property type="entry name" value="ZF_A20"/>
    <property type="match status" value="1"/>
</dbReference>
<dbReference type="PROSITE" id="PS51039">
    <property type="entry name" value="ZF_AN1"/>
    <property type="match status" value="1"/>
</dbReference>
<sequence>MESQSNMGNPPLCSKGCGFYGTVGNKSMCSKCYASYLKEELLSMPTCITPAMVASVEKALDNVSVSASESGGVTKNKCQSCKKRLGPVEMIGLKCRCGGVFCTRHRLPEYHSCSVNYKKIGQELLAKQNPVCKGDKLEWRV</sequence>
<evidence type="ECO:0000313" key="8">
    <source>
        <dbReference type="EMBL" id="KAK9914121.1"/>
    </source>
</evidence>